<reference evidence="1" key="2">
    <citation type="submission" date="2019-04" db="EMBL/GenBank/DDBJ databases">
        <authorList>
            <person name="Howe K."/>
            <person name="Paulini M."/>
            <person name="Williams G."/>
        </authorList>
    </citation>
    <scope>NUCLEOTIDE SEQUENCE [LARGE SCALE GENOMIC DNA]</scope>
    <source>
        <strain evidence="1">FR3</strain>
    </source>
</reference>
<dbReference type="GeneID" id="66058825"/>
<organism evidence="1">
    <name type="scientific">Brugia malayi</name>
    <name type="common">Filarial nematode worm</name>
    <dbReference type="NCBI Taxonomy" id="6279"/>
    <lineage>
        <taxon>Eukaryota</taxon>
        <taxon>Metazoa</taxon>
        <taxon>Ecdysozoa</taxon>
        <taxon>Nematoda</taxon>
        <taxon>Chromadorea</taxon>
        <taxon>Rhabditida</taxon>
        <taxon>Spirurina</taxon>
        <taxon>Spiruromorpha</taxon>
        <taxon>Filarioidea</taxon>
        <taxon>Onchocercidae</taxon>
        <taxon>Brugia</taxon>
    </lineage>
</organism>
<keyword evidence="2" id="KW-1185">Reference proteome</keyword>
<dbReference type="OrthoDB" id="5873612at2759"/>
<evidence type="ECO:0000313" key="2">
    <source>
        <dbReference type="Proteomes" id="UP000006672"/>
    </source>
</evidence>
<protein>
    <submittedName>
        <fullName evidence="1 3">Uncharacterized protein</fullName>
    </submittedName>
</protein>
<reference evidence="3" key="3">
    <citation type="submission" date="2019-12" db="UniProtKB">
        <authorList>
            <consortium name="WormBaseParasite"/>
        </authorList>
    </citation>
    <scope>IDENTIFICATION</scope>
</reference>
<dbReference type="EMBL" id="CAAKNF010000193">
    <property type="protein sequence ID" value="VIO93996.1"/>
    <property type="molecule type" value="Genomic_DNA"/>
</dbReference>
<accession>A0A5S6PDS6</accession>
<evidence type="ECO:0000313" key="1">
    <source>
        <dbReference type="EMBL" id="VIO93996.1"/>
    </source>
</evidence>
<dbReference type="CTD" id="66058825"/>
<name>A0A4E9FCQ3_BRUMA</name>
<evidence type="ECO:0000313" key="3">
    <source>
        <dbReference type="WBParaSite" id="Bm17507.1"/>
    </source>
</evidence>
<proteinExistence type="predicted"/>
<dbReference type="AlphaFoldDB" id="A0A4E9FCQ3"/>
<reference evidence="2" key="1">
    <citation type="journal article" date="2007" name="Science">
        <title>Draft genome of the filarial nematode parasite Brugia malayi.</title>
        <authorList>
            <person name="Ghedin E."/>
            <person name="Wang S."/>
            <person name="Spiro D."/>
            <person name="Caler E."/>
            <person name="Zhao Q."/>
            <person name="Crabtree J."/>
            <person name="Allen J.E."/>
            <person name="Delcher A.L."/>
            <person name="Guiliano D.B."/>
            <person name="Miranda-Saavedra D."/>
            <person name="Angiuoli S.V."/>
            <person name="Creasy T."/>
            <person name="Amedeo P."/>
            <person name="Haas B."/>
            <person name="El-Sayed N.M."/>
            <person name="Wortman J.R."/>
            <person name="Feldblyum T."/>
            <person name="Tallon L."/>
            <person name="Schatz M."/>
            <person name="Shumway M."/>
            <person name="Koo H."/>
            <person name="Salzberg S.L."/>
            <person name="Schobel S."/>
            <person name="Pertea M."/>
            <person name="Pop M."/>
            <person name="White O."/>
            <person name="Barton G.J."/>
            <person name="Carlow C.K."/>
            <person name="Crawford M.J."/>
            <person name="Daub J."/>
            <person name="Dimmic M.W."/>
            <person name="Estes C.F."/>
            <person name="Foster J.M."/>
            <person name="Ganatra M."/>
            <person name="Gregory W.F."/>
            <person name="Johnson N.M."/>
            <person name="Jin J."/>
            <person name="Komuniecki R."/>
            <person name="Korf I."/>
            <person name="Kumar S."/>
            <person name="Laney S."/>
            <person name="Li B.W."/>
            <person name="Li W."/>
            <person name="Lindblom T.H."/>
            <person name="Lustigman S."/>
            <person name="Ma D."/>
            <person name="Maina C.V."/>
            <person name="Martin D.M."/>
            <person name="McCarter J.P."/>
            <person name="McReynolds L."/>
            <person name="Mitreva M."/>
            <person name="Nutman T.B."/>
            <person name="Parkinson J."/>
            <person name="Peregrin-Alvarez J.M."/>
            <person name="Poole C."/>
            <person name="Ren Q."/>
            <person name="Saunders L."/>
            <person name="Sluder A.E."/>
            <person name="Smith K."/>
            <person name="Stanke M."/>
            <person name="Unnasch T.R."/>
            <person name="Ware J."/>
            <person name="Wei A.D."/>
            <person name="Weil G."/>
            <person name="Williams D.J."/>
            <person name="Zhang Y."/>
            <person name="Williams S.A."/>
            <person name="Fraser-Liggett C."/>
            <person name="Slatko B."/>
            <person name="Blaxter M.L."/>
            <person name="Scott A.L."/>
        </authorList>
    </citation>
    <scope>NUCLEOTIDE SEQUENCE</scope>
    <source>
        <strain evidence="2">FR3</strain>
    </source>
</reference>
<sequence>MLNKIFGLAIILHSIQQPLQAIFLKFHPMVNNYGRRTFDMHNAPLNYINKREGLKGYRWDECEFSPLSCLLRR</sequence>
<accession>A0A4E9FCQ3</accession>
<dbReference type="Proteomes" id="UP000006672">
    <property type="component" value="Unassembled WGS sequence"/>
</dbReference>
<dbReference type="RefSeq" id="XP_042934661.1">
    <property type="nucleotide sequence ID" value="XM_043078727.1"/>
</dbReference>
<dbReference type="KEGG" id="bmy:BM_BM17507"/>
<gene>
    <name evidence="1 3" type="primary">Bm17507</name>
    <name evidence="1" type="ORF">BM_BM17507</name>
</gene>
<dbReference type="WBParaSite" id="Bm17507.1">
    <property type="protein sequence ID" value="Bm17507.1"/>
    <property type="gene ID" value="WBGene00268650"/>
</dbReference>